<evidence type="ECO:0000313" key="3">
    <source>
        <dbReference type="EMBL" id="NEG71044.1"/>
    </source>
</evidence>
<dbReference type="SUPFAM" id="SSF47413">
    <property type="entry name" value="lambda repressor-like DNA-binding domains"/>
    <property type="match status" value="1"/>
</dbReference>
<accession>A0A6L4X3N0</accession>
<name>A0A6L4X3N0_9BIFI</name>
<dbReference type="InterPro" id="IPR010982">
    <property type="entry name" value="Lambda_DNA-bd_dom_sf"/>
</dbReference>
<evidence type="ECO:0000313" key="4">
    <source>
        <dbReference type="Proteomes" id="UP000469943"/>
    </source>
</evidence>
<sequence length="91" mass="9829">MVLNERMAERARAIMAAQGISVATYAEKTGQSVDMASRRLNGNVTFSLTDVEKFAKLTGYKPVELIDDEFVLKPTHSVKSVSPALADGGVK</sequence>
<comment type="caution">
    <text evidence="2">The sequence shown here is derived from an EMBL/GenBank/DDBJ whole genome shotgun (WGS) entry which is preliminary data.</text>
</comment>
<reference evidence="3 4" key="1">
    <citation type="submission" date="2019-10" db="EMBL/GenBank/DDBJ databases">
        <title>Bifidobacterium from non-human primates.</title>
        <authorList>
            <person name="Modesto M."/>
        </authorList>
    </citation>
    <scope>NUCLEOTIDE SEQUENCE [LARGE SCALE GENOMIC DNA]</scope>
    <source>
        <strain evidence="3 4">TREM</strain>
    </source>
</reference>
<dbReference type="Proteomes" id="UP000469943">
    <property type="component" value="Unassembled WGS sequence"/>
</dbReference>
<dbReference type="OrthoDB" id="3239762at2"/>
<evidence type="ECO:0000259" key="1">
    <source>
        <dbReference type="Pfam" id="PF13443"/>
    </source>
</evidence>
<dbReference type="GO" id="GO:0003677">
    <property type="term" value="F:DNA binding"/>
    <property type="evidence" value="ECO:0007669"/>
    <property type="project" value="InterPro"/>
</dbReference>
<feature type="domain" description="HTH cro/C1-type" evidence="1">
    <location>
        <begin position="13"/>
        <end position="69"/>
    </location>
</feature>
<dbReference type="CDD" id="cd00093">
    <property type="entry name" value="HTH_XRE"/>
    <property type="match status" value="1"/>
</dbReference>
<organism evidence="2 5">
    <name type="scientific">Bifidobacterium ramosum</name>
    <dbReference type="NCBI Taxonomy" id="1798158"/>
    <lineage>
        <taxon>Bacteria</taxon>
        <taxon>Bacillati</taxon>
        <taxon>Actinomycetota</taxon>
        <taxon>Actinomycetes</taxon>
        <taxon>Bifidobacteriales</taxon>
        <taxon>Bifidobacteriaceae</taxon>
        <taxon>Bifidobacterium</taxon>
    </lineage>
</organism>
<dbReference type="InterPro" id="IPR001387">
    <property type="entry name" value="Cro/C1-type_HTH"/>
</dbReference>
<dbReference type="Pfam" id="PF13443">
    <property type="entry name" value="HTH_26"/>
    <property type="match status" value="1"/>
</dbReference>
<dbReference type="EMBL" id="WHZX01000001">
    <property type="protein sequence ID" value="NEG71044.1"/>
    <property type="molecule type" value="Genomic_DNA"/>
</dbReference>
<dbReference type="EMBL" id="WBSM01000001">
    <property type="protein sequence ID" value="KAB8289346.1"/>
    <property type="molecule type" value="Genomic_DNA"/>
</dbReference>
<dbReference type="RefSeq" id="WP_152357504.1">
    <property type="nucleotide sequence ID" value="NZ_WBSM01000001.1"/>
</dbReference>
<evidence type="ECO:0000313" key="5">
    <source>
        <dbReference type="Proteomes" id="UP000482084"/>
    </source>
</evidence>
<protein>
    <recommendedName>
        <fullName evidence="1">HTH cro/C1-type domain-containing protein</fullName>
    </recommendedName>
</protein>
<gene>
    <name evidence="2" type="ORF">DSM100688_0426</name>
    <name evidence="3" type="ORF">GFD24_02140</name>
</gene>
<dbReference type="Proteomes" id="UP000482084">
    <property type="component" value="Unassembled WGS sequence"/>
</dbReference>
<dbReference type="AlphaFoldDB" id="A0A6L4X3N0"/>
<dbReference type="Gene3D" id="1.10.260.40">
    <property type="entry name" value="lambda repressor-like DNA-binding domains"/>
    <property type="match status" value="1"/>
</dbReference>
<keyword evidence="5" id="KW-1185">Reference proteome</keyword>
<evidence type="ECO:0000313" key="2">
    <source>
        <dbReference type="EMBL" id="KAB8289346.1"/>
    </source>
</evidence>
<reference evidence="2 5" key="2">
    <citation type="submission" date="2019-10" db="EMBL/GenBank/DDBJ databases">
        <title>Characterization of the phylogenetic diversity of two novel species belonging to the genus Bifidobacterium: Bifidobacterium cebidarum sp. nov. and Bifidobacterium leontopitheci sp. nov.</title>
        <authorList>
            <person name="Lugli G.A."/>
            <person name="Duranti S."/>
            <person name="Milani C."/>
            <person name="Turroni F."/>
            <person name="Ventura M."/>
        </authorList>
    </citation>
    <scope>NUCLEOTIDE SEQUENCE [LARGE SCALE GENOMIC DNA]</scope>
    <source>
        <strain evidence="2 5">DSM 100688</strain>
    </source>
</reference>
<proteinExistence type="predicted"/>